<dbReference type="PANTHER" id="PTHR18919:SF107">
    <property type="entry name" value="ACETYL-COA ACETYLTRANSFERASE, CYTOSOLIC"/>
    <property type="match status" value="1"/>
</dbReference>
<gene>
    <name evidence="7" type="ORF">CLV89_109108</name>
</gene>
<keyword evidence="3 4" id="KW-0012">Acyltransferase</keyword>
<dbReference type="EMBL" id="PVUF01000009">
    <property type="protein sequence ID" value="PRZ46695.1"/>
    <property type="molecule type" value="Genomic_DNA"/>
</dbReference>
<dbReference type="SUPFAM" id="SSF53901">
    <property type="entry name" value="Thiolase-like"/>
    <property type="match status" value="2"/>
</dbReference>
<evidence type="ECO:0000259" key="5">
    <source>
        <dbReference type="Pfam" id="PF00108"/>
    </source>
</evidence>
<evidence type="ECO:0000256" key="2">
    <source>
        <dbReference type="ARBA" id="ARBA00022679"/>
    </source>
</evidence>
<evidence type="ECO:0000256" key="3">
    <source>
        <dbReference type="ARBA" id="ARBA00023315"/>
    </source>
</evidence>
<dbReference type="AlphaFoldDB" id="A0A2T1ADN3"/>
<comment type="similarity">
    <text evidence="1 4">Belongs to the thiolase-like superfamily. Thiolase family.</text>
</comment>
<dbReference type="PIRSF" id="PIRSF000429">
    <property type="entry name" value="Ac-CoA_Ac_transf"/>
    <property type="match status" value="1"/>
</dbReference>
<dbReference type="InterPro" id="IPR016039">
    <property type="entry name" value="Thiolase-like"/>
</dbReference>
<dbReference type="Pfam" id="PF02803">
    <property type="entry name" value="Thiolase_C"/>
    <property type="match status" value="1"/>
</dbReference>
<keyword evidence="2 4" id="KW-0808">Transferase</keyword>
<dbReference type="InterPro" id="IPR020617">
    <property type="entry name" value="Thiolase_C"/>
</dbReference>
<dbReference type="Proteomes" id="UP000237718">
    <property type="component" value="Unassembled WGS sequence"/>
</dbReference>
<evidence type="ECO:0000256" key="1">
    <source>
        <dbReference type="ARBA" id="ARBA00010982"/>
    </source>
</evidence>
<dbReference type="Gene3D" id="3.40.47.10">
    <property type="match status" value="2"/>
</dbReference>
<organism evidence="7 8">
    <name type="scientific">Tritonibacter scottomollicae</name>
    <name type="common">Epibacterium scottomollicae</name>
    <dbReference type="NCBI Taxonomy" id="483013"/>
    <lineage>
        <taxon>Bacteria</taxon>
        <taxon>Pseudomonadati</taxon>
        <taxon>Pseudomonadota</taxon>
        <taxon>Alphaproteobacteria</taxon>
        <taxon>Rhodobacterales</taxon>
        <taxon>Paracoccaceae</taxon>
        <taxon>Tritonibacter</taxon>
    </lineage>
</organism>
<dbReference type="PROSITE" id="PS00737">
    <property type="entry name" value="THIOLASE_2"/>
    <property type="match status" value="1"/>
</dbReference>
<evidence type="ECO:0000259" key="6">
    <source>
        <dbReference type="Pfam" id="PF02803"/>
    </source>
</evidence>
<evidence type="ECO:0000256" key="4">
    <source>
        <dbReference type="RuleBase" id="RU003557"/>
    </source>
</evidence>
<evidence type="ECO:0000313" key="8">
    <source>
        <dbReference type="Proteomes" id="UP000237718"/>
    </source>
</evidence>
<reference evidence="7 8" key="1">
    <citation type="submission" date="2018-03" db="EMBL/GenBank/DDBJ databases">
        <title>Genomic Encyclopedia of Archaeal and Bacterial Type Strains, Phase II (KMG-II): from individual species to whole genera.</title>
        <authorList>
            <person name="Goeker M."/>
        </authorList>
    </citation>
    <scope>NUCLEOTIDE SEQUENCE [LARGE SCALE GENOMIC DNA]</scope>
    <source>
        <strain evidence="7 8">DSM 25328</strain>
    </source>
</reference>
<proteinExistence type="inferred from homology"/>
<dbReference type="NCBIfam" id="TIGR01930">
    <property type="entry name" value="AcCoA-C-Actrans"/>
    <property type="match status" value="1"/>
</dbReference>
<sequence length="370" mass="38318">MPRIIAARRTAVVPHGGKFALLEPHNLARPVIEACLADAALDASDVGELILSNALGGGGNPARIAALAAGLPERVAGLSIDRQCAGGLDAILLAHALIDAGMREVVIAGGAESYSRRPLRSRTFADGRPPVPYDQARFTPWAERDPDMAKAADTLARTLDLTQDTQDAWAQRSHARARGHADKRQAEIVPIEGVTEDAFTRDLTDRHCQRAKTVTGSITAANMAVAADAAAFVVVVSDRVATHLQKGGMTLAQGVTLGATPDQPGLAPVPAIREVLRRQGLQPNDLQRAEIMEAFAVQALACVTNAQLEPDIVNPAGGALAQGHPVGASGAILAVKLFHALRIGDGPALAAIAAAGGLGTAALFEAVDPD</sequence>
<dbReference type="InterPro" id="IPR020616">
    <property type="entry name" value="Thiolase_N"/>
</dbReference>
<comment type="caution">
    <text evidence="7">The sequence shown here is derived from an EMBL/GenBank/DDBJ whole genome shotgun (WGS) entry which is preliminary data.</text>
</comment>
<feature type="domain" description="Thiolase N-terminal" evidence="5">
    <location>
        <begin position="4"/>
        <end position="237"/>
    </location>
</feature>
<protein>
    <submittedName>
        <fullName evidence="7">Acetyl-CoA C-acetyltransferase</fullName>
    </submittedName>
</protein>
<feature type="domain" description="Thiolase C-terminal" evidence="6">
    <location>
        <begin position="255"/>
        <end position="365"/>
    </location>
</feature>
<evidence type="ECO:0000313" key="7">
    <source>
        <dbReference type="EMBL" id="PRZ46695.1"/>
    </source>
</evidence>
<accession>A0A2T1ADN3</accession>
<name>A0A2T1ADN3_TRISK</name>
<dbReference type="InterPro" id="IPR020613">
    <property type="entry name" value="Thiolase_CS"/>
</dbReference>
<dbReference type="RefSeq" id="WP_106164402.1">
    <property type="nucleotide sequence ID" value="NZ_PVUF01000009.1"/>
</dbReference>
<dbReference type="PANTHER" id="PTHR18919">
    <property type="entry name" value="ACETYL-COA C-ACYLTRANSFERASE"/>
    <property type="match status" value="1"/>
</dbReference>
<dbReference type="OrthoDB" id="7838428at2"/>
<dbReference type="Pfam" id="PF00108">
    <property type="entry name" value="Thiolase_N"/>
    <property type="match status" value="1"/>
</dbReference>
<dbReference type="InterPro" id="IPR002155">
    <property type="entry name" value="Thiolase"/>
</dbReference>
<dbReference type="GO" id="GO:0003988">
    <property type="term" value="F:acetyl-CoA C-acyltransferase activity"/>
    <property type="evidence" value="ECO:0007669"/>
    <property type="project" value="UniProtKB-ARBA"/>
</dbReference>